<dbReference type="RefSeq" id="WP_132847987.1">
    <property type="nucleotide sequence ID" value="NZ_CP058648.1"/>
</dbReference>
<evidence type="ECO:0000256" key="4">
    <source>
        <dbReference type="ARBA" id="ARBA00022840"/>
    </source>
</evidence>
<dbReference type="NCBIfam" id="NF004675">
    <property type="entry name" value="PRK06019.1-1"/>
    <property type="match status" value="1"/>
</dbReference>
<protein>
    <recommendedName>
        <fullName evidence="5 6">N5-carboxyaminoimidazole ribonucleotide synthase</fullName>
        <shortName evidence="5 6">N5-CAIR synthase</shortName>
        <ecNumber evidence="5 6">6.3.4.18</ecNumber>
    </recommendedName>
    <alternativeName>
        <fullName evidence="5 6">5-(carboxyamino)imidazole ribonucleotide synthetase</fullName>
    </alternativeName>
</protein>
<dbReference type="Gene3D" id="3.30.1490.20">
    <property type="entry name" value="ATP-grasp fold, A domain"/>
    <property type="match status" value="1"/>
</dbReference>
<dbReference type="InterPro" id="IPR040686">
    <property type="entry name" value="PurK_C"/>
</dbReference>
<dbReference type="Pfam" id="PF17769">
    <property type="entry name" value="PurK_C"/>
    <property type="match status" value="1"/>
</dbReference>
<dbReference type="InterPro" id="IPR016185">
    <property type="entry name" value="PreATP-grasp_dom_sf"/>
</dbReference>
<comment type="function">
    <text evidence="5">Catalyzes the ATP-dependent conversion of 5-aminoimidazole ribonucleotide (AIR) and HCO(3)(-) to N5-carboxyaminoimidazole ribonucleotide (N5-CAIR).</text>
</comment>
<dbReference type="NCBIfam" id="NF004679">
    <property type="entry name" value="PRK06019.1-5"/>
    <property type="match status" value="1"/>
</dbReference>
<feature type="binding site" evidence="5">
    <location>
        <position position="210"/>
    </location>
    <ligand>
        <name>ATP</name>
        <dbReference type="ChEBI" id="CHEBI:30616"/>
    </ligand>
</feature>
<dbReference type="AlphaFoldDB" id="A0A4R2U090"/>
<dbReference type="FunFam" id="3.30.1490.20:FF:000015">
    <property type="entry name" value="N5-carboxyaminoimidazole ribonucleotide synthase"/>
    <property type="match status" value="1"/>
</dbReference>
<comment type="catalytic activity">
    <reaction evidence="5 6">
        <text>5-amino-1-(5-phospho-beta-D-ribosyl)imidazole + hydrogencarbonate + ATP = 5-carboxyamino-1-(5-phospho-D-ribosyl)imidazole + ADP + phosphate + 2 H(+)</text>
        <dbReference type="Rhea" id="RHEA:19317"/>
        <dbReference type="ChEBI" id="CHEBI:15378"/>
        <dbReference type="ChEBI" id="CHEBI:17544"/>
        <dbReference type="ChEBI" id="CHEBI:30616"/>
        <dbReference type="ChEBI" id="CHEBI:43474"/>
        <dbReference type="ChEBI" id="CHEBI:58730"/>
        <dbReference type="ChEBI" id="CHEBI:137981"/>
        <dbReference type="ChEBI" id="CHEBI:456216"/>
        <dbReference type="EC" id="6.3.4.18"/>
    </reaction>
</comment>
<dbReference type="OrthoDB" id="9804625at2"/>
<dbReference type="PROSITE" id="PS50975">
    <property type="entry name" value="ATP_GRASP"/>
    <property type="match status" value="1"/>
</dbReference>
<keyword evidence="4 5" id="KW-0067">ATP-binding</keyword>
<comment type="function">
    <text evidence="6">Catalyzes the ATP-dependent conversion of 5-aminoimidazole ribonucleotide (AIR) and HCO(3)- to N5-carboxyaminoimidazole ribonucleotide (N5-CAIR).</text>
</comment>
<feature type="binding site" evidence="5">
    <location>
        <position position="142"/>
    </location>
    <ligand>
        <name>ATP</name>
        <dbReference type="ChEBI" id="CHEBI:30616"/>
    </ligand>
</feature>
<dbReference type="SUPFAM" id="SSF51246">
    <property type="entry name" value="Rudiment single hybrid motif"/>
    <property type="match status" value="1"/>
</dbReference>
<evidence type="ECO:0000313" key="8">
    <source>
        <dbReference type="EMBL" id="TCQ03439.1"/>
    </source>
</evidence>
<dbReference type="GO" id="GO:0004638">
    <property type="term" value="F:phosphoribosylaminoimidazole carboxylase activity"/>
    <property type="evidence" value="ECO:0007669"/>
    <property type="project" value="InterPro"/>
</dbReference>
<comment type="similarity">
    <text evidence="5 6">Belongs to the PurK/PurT family.</text>
</comment>
<dbReference type="PANTHER" id="PTHR11609:SF5">
    <property type="entry name" value="PHOSPHORIBOSYLAMINOIMIDAZOLE CARBOXYLASE"/>
    <property type="match status" value="1"/>
</dbReference>
<dbReference type="HAMAP" id="MF_01928">
    <property type="entry name" value="PurK"/>
    <property type="match status" value="1"/>
</dbReference>
<organism evidence="8 9">
    <name type="scientific">Serpentinicella alkaliphila</name>
    <dbReference type="NCBI Taxonomy" id="1734049"/>
    <lineage>
        <taxon>Bacteria</taxon>
        <taxon>Bacillati</taxon>
        <taxon>Bacillota</taxon>
        <taxon>Clostridia</taxon>
        <taxon>Peptostreptococcales</taxon>
        <taxon>Natronincolaceae</taxon>
        <taxon>Serpentinicella</taxon>
    </lineage>
</organism>
<dbReference type="Gene3D" id="3.30.470.20">
    <property type="entry name" value="ATP-grasp fold, B domain"/>
    <property type="match status" value="1"/>
</dbReference>
<dbReference type="Proteomes" id="UP000295504">
    <property type="component" value="Unassembled WGS sequence"/>
</dbReference>
<feature type="binding site" evidence="5">
    <location>
        <begin position="264"/>
        <end position="265"/>
    </location>
    <ligand>
        <name>ATP</name>
        <dbReference type="ChEBI" id="CHEBI:30616"/>
    </ligand>
</feature>
<dbReference type="EC" id="6.3.4.18" evidence="5 6"/>
<comment type="subunit">
    <text evidence="5 6">Homodimer.</text>
</comment>
<dbReference type="Pfam" id="PF02222">
    <property type="entry name" value="ATP-grasp"/>
    <property type="match status" value="1"/>
</dbReference>
<comment type="pathway">
    <text evidence="5 6">Purine metabolism; IMP biosynthesis via de novo pathway; 5-amino-1-(5-phospho-D-ribosyl)imidazole-4-carboxylate from 5-amino-1-(5-phospho-D-ribosyl)imidazole (N5-CAIR route): step 1/2.</text>
</comment>
<dbReference type="GO" id="GO:0005524">
    <property type="term" value="F:ATP binding"/>
    <property type="evidence" value="ECO:0007669"/>
    <property type="project" value="UniProtKB-UniRule"/>
</dbReference>
<keyword evidence="3 5" id="KW-0658">Purine biosynthesis</keyword>
<feature type="binding site" evidence="5">
    <location>
        <begin position="179"/>
        <end position="182"/>
    </location>
    <ligand>
        <name>ATP</name>
        <dbReference type="ChEBI" id="CHEBI:30616"/>
    </ligand>
</feature>
<dbReference type="SUPFAM" id="SSF56059">
    <property type="entry name" value="Glutathione synthetase ATP-binding domain-like"/>
    <property type="match status" value="1"/>
</dbReference>
<sequence length="381" mass="42683">MHKKIGIIGGGQLGKMSILEGKKLGLSFVILDPSSDCPASTIVDEQIVDNYFNEEKIKELADKTDILTFEFEHINADYLMRLESMGYKIYPSPSTLKMVQDKYQQKTFLNKHDIPTPRFMKVDSVKTITEAIKDFGLPLVLKSCTGGYDGKGNYLIRSHNEIELAYETLSKGSENLMVEEFVKFNMEISALVARDINGKMEIYPLAENIHKDNILIRTIVPARINKEIEKKAKALALKTMEHLKGVGVFCIEMFVSNDGDVLINEIAPRTHNSGHYTIEACRTSQFSQHLRAILELPLGSTELLKPAVMVNILGEEGFEGKTEVIGLEETLKIAECNVHIYGKKDTSGKRKMGHVTILEENLDKALEISDMVLNTLKVISS</sequence>
<dbReference type="EMBL" id="SLYC01000009">
    <property type="protein sequence ID" value="TCQ03439.1"/>
    <property type="molecule type" value="Genomic_DNA"/>
</dbReference>
<keyword evidence="1 5" id="KW-0436">Ligase</keyword>
<gene>
    <name evidence="5 6" type="primary">purK</name>
    <name evidence="8" type="ORF">EDD79_100919</name>
</gene>
<dbReference type="InterPro" id="IPR011761">
    <property type="entry name" value="ATP-grasp"/>
</dbReference>
<evidence type="ECO:0000313" key="9">
    <source>
        <dbReference type="Proteomes" id="UP000295504"/>
    </source>
</evidence>
<feature type="domain" description="ATP-grasp" evidence="7">
    <location>
        <begin position="106"/>
        <end position="294"/>
    </location>
</feature>
<evidence type="ECO:0000259" key="7">
    <source>
        <dbReference type="PROSITE" id="PS50975"/>
    </source>
</evidence>
<dbReference type="FunFam" id="3.30.470.20:FF:000029">
    <property type="entry name" value="N5-carboxyaminoimidazole ribonucleotide synthase"/>
    <property type="match status" value="1"/>
</dbReference>
<keyword evidence="2 5" id="KW-0547">Nucleotide-binding</keyword>
<dbReference type="SUPFAM" id="SSF52440">
    <property type="entry name" value="PreATP-grasp domain"/>
    <property type="match status" value="1"/>
</dbReference>
<name>A0A4R2U090_9FIRM</name>
<dbReference type="NCBIfam" id="TIGR01161">
    <property type="entry name" value="purK"/>
    <property type="match status" value="1"/>
</dbReference>
<evidence type="ECO:0000256" key="2">
    <source>
        <dbReference type="ARBA" id="ARBA00022741"/>
    </source>
</evidence>
<reference evidence="8 9" key="1">
    <citation type="submission" date="2019-03" db="EMBL/GenBank/DDBJ databases">
        <title>Genomic Encyclopedia of Type Strains, Phase IV (KMG-IV): sequencing the most valuable type-strain genomes for metagenomic binning, comparative biology and taxonomic classification.</title>
        <authorList>
            <person name="Goeker M."/>
        </authorList>
    </citation>
    <scope>NUCLEOTIDE SEQUENCE [LARGE SCALE GENOMIC DNA]</scope>
    <source>
        <strain evidence="8 9">DSM 100013</strain>
    </source>
</reference>
<comment type="caution">
    <text evidence="8">The sequence shown here is derived from an EMBL/GenBank/DDBJ whole genome shotgun (WGS) entry which is preliminary data.</text>
</comment>
<dbReference type="InterPro" id="IPR005875">
    <property type="entry name" value="PurK"/>
</dbReference>
<dbReference type="GO" id="GO:0046872">
    <property type="term" value="F:metal ion binding"/>
    <property type="evidence" value="ECO:0007669"/>
    <property type="project" value="InterPro"/>
</dbReference>
<evidence type="ECO:0000256" key="6">
    <source>
        <dbReference type="RuleBase" id="RU361200"/>
    </source>
</evidence>
<dbReference type="Pfam" id="PF22660">
    <property type="entry name" value="RS_preATP-grasp-like"/>
    <property type="match status" value="1"/>
</dbReference>
<accession>A0A4R2U090</accession>
<dbReference type="InterPro" id="IPR054350">
    <property type="entry name" value="PurT/PurK_preATP-grasp"/>
</dbReference>
<dbReference type="Gene3D" id="3.40.50.20">
    <property type="match status" value="1"/>
</dbReference>
<feature type="binding site" evidence="5">
    <location>
        <position position="187"/>
    </location>
    <ligand>
        <name>ATP</name>
        <dbReference type="ChEBI" id="CHEBI:30616"/>
    </ligand>
</feature>
<evidence type="ECO:0000256" key="1">
    <source>
        <dbReference type="ARBA" id="ARBA00022598"/>
    </source>
</evidence>
<dbReference type="PANTHER" id="PTHR11609">
    <property type="entry name" value="PURINE BIOSYNTHESIS PROTEIN 6/7, PUR6/7"/>
    <property type="match status" value="1"/>
</dbReference>
<proteinExistence type="inferred from homology"/>
<keyword evidence="9" id="KW-1185">Reference proteome</keyword>
<dbReference type="GO" id="GO:0006189">
    <property type="term" value="P:'de novo' IMP biosynthetic process"/>
    <property type="evidence" value="ECO:0007669"/>
    <property type="project" value="UniProtKB-UniRule"/>
</dbReference>
<feature type="binding site" evidence="5">
    <location>
        <position position="102"/>
    </location>
    <ligand>
        <name>ATP</name>
        <dbReference type="ChEBI" id="CHEBI:30616"/>
    </ligand>
</feature>
<evidence type="ECO:0000256" key="5">
    <source>
        <dbReference type="HAMAP-Rule" id="MF_01928"/>
    </source>
</evidence>
<dbReference type="UniPathway" id="UPA00074">
    <property type="reaction ID" value="UER00942"/>
</dbReference>
<evidence type="ECO:0000256" key="3">
    <source>
        <dbReference type="ARBA" id="ARBA00022755"/>
    </source>
</evidence>
<comment type="caution">
    <text evidence="5">Lacks conserved residue(s) required for the propagation of feature annotation.</text>
</comment>
<dbReference type="GO" id="GO:0034028">
    <property type="term" value="F:5-(carboxyamino)imidazole ribonucleotide synthase activity"/>
    <property type="evidence" value="ECO:0007669"/>
    <property type="project" value="UniProtKB-UniRule"/>
</dbReference>
<dbReference type="InterPro" id="IPR011054">
    <property type="entry name" value="Rudment_hybrid_motif"/>
</dbReference>
<dbReference type="InterPro" id="IPR003135">
    <property type="entry name" value="ATP-grasp_carboxylate-amine"/>
</dbReference>
<dbReference type="InterPro" id="IPR013815">
    <property type="entry name" value="ATP_grasp_subdomain_1"/>
</dbReference>